<sequence>MTCENRQFPNSIFNIDRTYTAHLMKAIEAAQAKADELGLDLSNCSIDCREERLAQQSDSRILSFWFYSEDLVDWMEGFSDHFYDFSVAIDPDTGQVIQSLGPSRRSAYKKVSSQDCSNNRTRTPK</sequence>
<evidence type="ECO:0000313" key="3">
    <source>
        <dbReference type="Proteomes" id="UP001250538"/>
    </source>
</evidence>
<keyword evidence="3" id="KW-1185">Reference proteome</keyword>
<comment type="caution">
    <text evidence="2">The sequence shown here is derived from an EMBL/GenBank/DDBJ whole genome shotgun (WGS) entry which is preliminary data.</text>
</comment>
<dbReference type="RefSeq" id="WP_072728604.1">
    <property type="nucleotide sequence ID" value="NZ_JAVYAA010000002.1"/>
</dbReference>
<dbReference type="EMBL" id="JAVYAA010000002">
    <property type="protein sequence ID" value="MDT8976496.1"/>
    <property type="molecule type" value="Genomic_DNA"/>
</dbReference>
<evidence type="ECO:0000313" key="2">
    <source>
        <dbReference type="EMBL" id="MDT8976496.1"/>
    </source>
</evidence>
<protein>
    <submittedName>
        <fullName evidence="2">Uncharacterized protein</fullName>
    </submittedName>
</protein>
<dbReference type="Proteomes" id="UP001250538">
    <property type="component" value="Unassembled WGS sequence"/>
</dbReference>
<accession>A0AAJ2JTM3</accession>
<name>A0AAJ2JTM3_9BACL</name>
<proteinExistence type="predicted"/>
<feature type="compositionally biased region" description="Polar residues" evidence="1">
    <location>
        <begin position="111"/>
        <end position="125"/>
    </location>
</feature>
<evidence type="ECO:0000256" key="1">
    <source>
        <dbReference type="SAM" id="MobiDB-lite"/>
    </source>
</evidence>
<feature type="region of interest" description="Disordered" evidence="1">
    <location>
        <begin position="101"/>
        <end position="125"/>
    </location>
</feature>
<gene>
    <name evidence="2" type="ORF">RQP50_09615</name>
</gene>
<dbReference type="AlphaFoldDB" id="A0AAJ2JTM3"/>
<reference evidence="3" key="1">
    <citation type="submission" date="2023-09" db="EMBL/GenBank/DDBJ databases">
        <title>Paenibacillus sp. chi10 Genome sequencing and assembly.</title>
        <authorList>
            <person name="Kim I."/>
        </authorList>
    </citation>
    <scope>NUCLEOTIDE SEQUENCE [LARGE SCALE GENOMIC DNA]</scope>
    <source>
        <strain evidence="3">chi10</strain>
    </source>
</reference>
<organism evidence="2 3">
    <name type="scientific">Paenibacillus suaedae</name>
    <dbReference type="NCBI Taxonomy" id="3077233"/>
    <lineage>
        <taxon>Bacteria</taxon>
        <taxon>Bacillati</taxon>
        <taxon>Bacillota</taxon>
        <taxon>Bacilli</taxon>
        <taxon>Bacillales</taxon>
        <taxon>Paenibacillaceae</taxon>
        <taxon>Paenibacillus</taxon>
    </lineage>
</organism>